<accession>A0ABY6AZH2</accession>
<proteinExistence type="predicted"/>
<sequence>MTEHELLLRMSELVLVASVIELLWLLTRRLARPSGLVPNLLAGISLALALRLGLGGAGVLWIGACLASAGISHLLDLRARWHRPVVVLPPRRQQT</sequence>
<evidence type="ECO:0000313" key="2">
    <source>
        <dbReference type="EMBL" id="UXH78571.1"/>
    </source>
</evidence>
<name>A0ABY6AZH2_9BURK</name>
<keyword evidence="1" id="KW-1133">Transmembrane helix</keyword>
<gene>
    <name evidence="2" type="ORF">N4261_01130</name>
</gene>
<evidence type="ECO:0000313" key="3">
    <source>
        <dbReference type="Proteomes" id="UP001064933"/>
    </source>
</evidence>
<feature type="transmembrane region" description="Helical" evidence="1">
    <location>
        <begin position="58"/>
        <end position="75"/>
    </location>
</feature>
<evidence type="ECO:0008006" key="4">
    <source>
        <dbReference type="Google" id="ProtNLM"/>
    </source>
</evidence>
<keyword evidence="1" id="KW-0472">Membrane</keyword>
<dbReference type="EMBL" id="CP104562">
    <property type="protein sequence ID" value="UXH78571.1"/>
    <property type="molecule type" value="Genomic_DNA"/>
</dbReference>
<organism evidence="2 3">
    <name type="scientific">Roseateles amylovorans</name>
    <dbReference type="NCBI Taxonomy" id="2978473"/>
    <lineage>
        <taxon>Bacteria</taxon>
        <taxon>Pseudomonadati</taxon>
        <taxon>Pseudomonadota</taxon>
        <taxon>Betaproteobacteria</taxon>
        <taxon>Burkholderiales</taxon>
        <taxon>Sphaerotilaceae</taxon>
        <taxon>Roseateles</taxon>
    </lineage>
</organism>
<keyword evidence="1" id="KW-0812">Transmembrane</keyword>
<evidence type="ECO:0000256" key="1">
    <source>
        <dbReference type="SAM" id="Phobius"/>
    </source>
</evidence>
<protein>
    <recommendedName>
        <fullName evidence="4">Holin</fullName>
    </recommendedName>
</protein>
<reference evidence="2" key="1">
    <citation type="submission" date="2022-10" db="EMBL/GenBank/DDBJ databases">
        <title>Characterization and whole genome sequencing of a new Roseateles species, isolated from fresh water.</title>
        <authorList>
            <person name="Guliayeva D.Y."/>
            <person name="Akhremchuk A.E."/>
            <person name="Sikolenko M.A."/>
            <person name="Valentovich L.N."/>
            <person name="Sidarenka A.V."/>
        </authorList>
    </citation>
    <scope>NUCLEOTIDE SEQUENCE</scope>
    <source>
        <strain evidence="2">BIM B-1768</strain>
    </source>
</reference>
<keyword evidence="3" id="KW-1185">Reference proteome</keyword>
<dbReference type="Proteomes" id="UP001064933">
    <property type="component" value="Chromosome"/>
</dbReference>
<dbReference type="RefSeq" id="WP_261758396.1">
    <property type="nucleotide sequence ID" value="NZ_CP104562.2"/>
</dbReference>